<dbReference type="EMBL" id="CP144052">
    <property type="protein sequence ID" value="WWD16791.1"/>
    <property type="molecule type" value="Genomic_DNA"/>
</dbReference>
<dbReference type="PROSITE" id="PS00518">
    <property type="entry name" value="ZF_RING_1"/>
    <property type="match status" value="1"/>
</dbReference>
<organism evidence="20 21">
    <name type="scientific">Kwoniella shandongensis</name>
    <dbReference type="NCBI Taxonomy" id="1734106"/>
    <lineage>
        <taxon>Eukaryota</taxon>
        <taxon>Fungi</taxon>
        <taxon>Dikarya</taxon>
        <taxon>Basidiomycota</taxon>
        <taxon>Agaricomycotina</taxon>
        <taxon>Tremellomycetes</taxon>
        <taxon>Tremellales</taxon>
        <taxon>Cryptococcaceae</taxon>
        <taxon>Kwoniella</taxon>
    </lineage>
</organism>
<comment type="pathway">
    <text evidence="3">Protein modification; protein ubiquitination.</text>
</comment>
<keyword evidence="12" id="KW-0862">Zinc</keyword>
<gene>
    <name evidence="20" type="ORF">CI109_101223</name>
</gene>
<evidence type="ECO:0000313" key="21">
    <source>
        <dbReference type="Proteomes" id="UP000322225"/>
    </source>
</evidence>
<dbReference type="SUPFAM" id="SSF57850">
    <property type="entry name" value="RING/U-box"/>
    <property type="match status" value="1"/>
</dbReference>
<dbReference type="SMART" id="SM00184">
    <property type="entry name" value="RING"/>
    <property type="match status" value="1"/>
</dbReference>
<evidence type="ECO:0000313" key="20">
    <source>
        <dbReference type="EMBL" id="WWD16791.1"/>
    </source>
</evidence>
<evidence type="ECO:0000256" key="8">
    <source>
        <dbReference type="ARBA" id="ARBA00022723"/>
    </source>
</evidence>
<dbReference type="InterPro" id="IPR013083">
    <property type="entry name" value="Znf_RING/FYVE/PHD"/>
</dbReference>
<dbReference type="GO" id="GO:0006281">
    <property type="term" value="P:DNA repair"/>
    <property type="evidence" value="ECO:0007669"/>
    <property type="project" value="UniProtKB-KW"/>
</dbReference>
<evidence type="ECO:0000256" key="1">
    <source>
        <dbReference type="ARBA" id="ARBA00000900"/>
    </source>
</evidence>
<reference evidence="20" key="1">
    <citation type="submission" date="2017-08" db="EMBL/GenBank/DDBJ databases">
        <authorList>
            <person name="Cuomo C."/>
            <person name="Billmyre B."/>
            <person name="Heitman J."/>
        </authorList>
    </citation>
    <scope>NUCLEOTIDE SEQUENCE</scope>
    <source>
        <strain evidence="20">CBS 12478</strain>
    </source>
</reference>
<keyword evidence="13" id="KW-0238">DNA-binding</keyword>
<keyword evidence="10" id="KW-0863">Zinc-finger</keyword>
<dbReference type="GO" id="GO:0006513">
    <property type="term" value="P:protein monoubiquitination"/>
    <property type="evidence" value="ECO:0007669"/>
    <property type="project" value="InterPro"/>
</dbReference>
<dbReference type="KEGG" id="ksn:43590750"/>
<evidence type="ECO:0000256" key="5">
    <source>
        <dbReference type="ARBA" id="ARBA00012483"/>
    </source>
</evidence>
<evidence type="ECO:0000256" key="10">
    <source>
        <dbReference type="ARBA" id="ARBA00022771"/>
    </source>
</evidence>
<dbReference type="EC" id="2.3.2.27" evidence="5"/>
<dbReference type="InterPro" id="IPR017907">
    <property type="entry name" value="Znf_RING_CS"/>
</dbReference>
<evidence type="ECO:0000256" key="13">
    <source>
        <dbReference type="ARBA" id="ARBA00023125"/>
    </source>
</evidence>
<comment type="similarity">
    <text evidence="4">Belongs to the RAD18 family.</text>
</comment>
<proteinExistence type="inferred from homology"/>
<dbReference type="InterPro" id="IPR001841">
    <property type="entry name" value="Znf_RING"/>
</dbReference>
<dbReference type="PROSITE" id="PS50089">
    <property type="entry name" value="ZF_RING_2"/>
    <property type="match status" value="1"/>
</dbReference>
<keyword evidence="8" id="KW-0479">Metal-binding</keyword>
<dbReference type="Proteomes" id="UP000322225">
    <property type="component" value="Chromosome 2"/>
</dbReference>
<keyword evidence="21" id="KW-1185">Reference proteome</keyword>
<keyword evidence="14" id="KW-0234">DNA repair</keyword>
<feature type="region of interest" description="Disordered" evidence="19">
    <location>
        <begin position="356"/>
        <end position="388"/>
    </location>
</feature>
<dbReference type="InterPro" id="IPR039577">
    <property type="entry name" value="Rad18"/>
</dbReference>
<dbReference type="PANTHER" id="PTHR14134:SF2">
    <property type="entry name" value="E3 UBIQUITIN-PROTEIN LIGASE RAD18"/>
    <property type="match status" value="1"/>
</dbReference>
<dbReference type="GO" id="GO:0097505">
    <property type="term" value="C:Rad6-Rad18 complex"/>
    <property type="evidence" value="ECO:0007669"/>
    <property type="project" value="TreeGrafter"/>
</dbReference>
<dbReference type="FunFam" id="3.30.40.10:FF:000172">
    <property type="entry name" value="E3 ubiquitin-protein ligase RAD18"/>
    <property type="match status" value="1"/>
</dbReference>
<dbReference type="OrthoDB" id="9049620at2759"/>
<dbReference type="InterPro" id="IPR003034">
    <property type="entry name" value="SAP_dom"/>
</dbReference>
<keyword evidence="15" id="KW-0539">Nucleus</keyword>
<dbReference type="Pfam" id="PF13923">
    <property type="entry name" value="zf-C3HC4_2"/>
    <property type="match status" value="1"/>
</dbReference>
<evidence type="ECO:0000256" key="9">
    <source>
        <dbReference type="ARBA" id="ARBA00022763"/>
    </source>
</evidence>
<keyword evidence="9" id="KW-0227">DNA damage</keyword>
<comment type="catalytic activity">
    <reaction evidence="1">
        <text>S-ubiquitinyl-[E2 ubiquitin-conjugating enzyme]-L-cysteine + [acceptor protein]-L-lysine = [E2 ubiquitin-conjugating enzyme]-L-cysteine + N(6)-ubiquitinyl-[acceptor protein]-L-lysine.</text>
        <dbReference type="EC" id="2.3.2.27"/>
    </reaction>
</comment>
<feature type="compositionally biased region" description="Basic and acidic residues" evidence="19">
    <location>
        <begin position="356"/>
        <end position="366"/>
    </location>
</feature>
<dbReference type="PANTHER" id="PTHR14134">
    <property type="entry name" value="E3 UBIQUITIN-PROTEIN LIGASE RAD18"/>
    <property type="match status" value="1"/>
</dbReference>
<evidence type="ECO:0000256" key="2">
    <source>
        <dbReference type="ARBA" id="ARBA00004123"/>
    </source>
</evidence>
<feature type="region of interest" description="Disordered" evidence="19">
    <location>
        <begin position="315"/>
        <end position="343"/>
    </location>
</feature>
<feature type="compositionally biased region" description="Low complexity" evidence="19">
    <location>
        <begin position="121"/>
        <end position="157"/>
    </location>
</feature>
<evidence type="ECO:0000256" key="7">
    <source>
        <dbReference type="ARBA" id="ARBA00022679"/>
    </source>
</evidence>
<evidence type="ECO:0000256" key="14">
    <source>
        <dbReference type="ARBA" id="ARBA00023204"/>
    </source>
</evidence>
<sequence length="388" mass="42584">MDMSSHPLLAVLDEPPPFPEKYPQLRRLDRSVVCQICKEPFTAPVSIACGHSFCSHCIRSSLDVSKKCPSCNENCSEGSIRRNRALEEITDAWDESRPTLIELTRHVPTSATTRKRPAPEPNSKASSSSGPSKRVKANANANGSRSGSQSRSASPSKPRSKDSREEEEVEEDDEDEVQELTENDEAPCPLCQATMPISSIPLHIEKGCPPPKTTKKVNGVVGKGNQKSDWKKVFSGQGLSAGKGKEVEMKRITKPNYALATPADLRATLAEYSLPTTGDKLTLTARLQEWIILFNANLDTSHPSSLSALRAKLTEAENSRKRDKERGKDEMVHQLGTKEGLEKYAKDKKGEFERLKKEIMERDKRRAGAGTAEGSGSGTGKENAIEVE</sequence>
<protein>
    <recommendedName>
        <fullName evidence="6">Postreplication repair E3 ubiquitin-protein ligase RAD18</fullName>
        <ecNumber evidence="5">2.3.2.27</ecNumber>
    </recommendedName>
    <alternativeName>
        <fullName evidence="17">Postreplication repair E3 ubiquitin-protein ligase rad18</fullName>
    </alternativeName>
    <alternativeName>
        <fullName evidence="16 18">RING-type E3 ubiquitin transferase RAD18</fullName>
    </alternativeName>
</protein>
<accession>A0A5M6BVT0</accession>
<feature type="region of interest" description="Disordered" evidence="19">
    <location>
        <begin position="100"/>
        <end position="191"/>
    </location>
</feature>
<keyword evidence="7" id="KW-0808">Transferase</keyword>
<evidence type="ECO:0000256" key="11">
    <source>
        <dbReference type="ARBA" id="ARBA00022786"/>
    </source>
</evidence>
<dbReference type="GO" id="GO:0005634">
    <property type="term" value="C:nucleus"/>
    <property type="evidence" value="ECO:0007669"/>
    <property type="project" value="UniProtKB-SubCell"/>
</dbReference>
<dbReference type="GO" id="GO:0006301">
    <property type="term" value="P:DNA damage tolerance"/>
    <property type="evidence" value="ECO:0007669"/>
    <property type="project" value="InterPro"/>
</dbReference>
<evidence type="ECO:0000256" key="15">
    <source>
        <dbReference type="ARBA" id="ARBA00023242"/>
    </source>
</evidence>
<evidence type="ECO:0000256" key="6">
    <source>
        <dbReference type="ARBA" id="ARBA00015551"/>
    </source>
</evidence>
<dbReference type="PROSITE" id="PS50800">
    <property type="entry name" value="SAP"/>
    <property type="match status" value="1"/>
</dbReference>
<evidence type="ECO:0000256" key="4">
    <source>
        <dbReference type="ARBA" id="ARBA00009506"/>
    </source>
</evidence>
<dbReference type="GO" id="GO:0061630">
    <property type="term" value="F:ubiquitin protein ligase activity"/>
    <property type="evidence" value="ECO:0007669"/>
    <property type="project" value="UniProtKB-EC"/>
</dbReference>
<evidence type="ECO:0000256" key="19">
    <source>
        <dbReference type="SAM" id="MobiDB-lite"/>
    </source>
</evidence>
<dbReference type="GeneID" id="43590750"/>
<evidence type="ECO:0000256" key="18">
    <source>
        <dbReference type="ARBA" id="ARBA00082369"/>
    </source>
</evidence>
<keyword evidence="11" id="KW-0833">Ubl conjugation pathway</keyword>
<dbReference type="GO" id="GO:0003697">
    <property type="term" value="F:single-stranded DNA binding"/>
    <property type="evidence" value="ECO:0007669"/>
    <property type="project" value="InterPro"/>
</dbReference>
<evidence type="ECO:0000256" key="17">
    <source>
        <dbReference type="ARBA" id="ARBA00074353"/>
    </source>
</evidence>
<feature type="compositionally biased region" description="Acidic residues" evidence="19">
    <location>
        <begin position="165"/>
        <end position="185"/>
    </location>
</feature>
<dbReference type="GO" id="GO:0008270">
    <property type="term" value="F:zinc ion binding"/>
    <property type="evidence" value="ECO:0007669"/>
    <property type="project" value="UniProtKB-KW"/>
</dbReference>
<evidence type="ECO:0000256" key="12">
    <source>
        <dbReference type="ARBA" id="ARBA00022833"/>
    </source>
</evidence>
<dbReference type="RefSeq" id="XP_031859108.1">
    <property type="nucleotide sequence ID" value="XM_032006592.1"/>
</dbReference>
<reference evidence="20" key="2">
    <citation type="submission" date="2024-01" db="EMBL/GenBank/DDBJ databases">
        <title>Comparative genomics of Cryptococcus and Kwoniella reveals pathogenesis evolution and contrasting modes of karyotype evolution via chromosome fusion or intercentromeric recombination.</title>
        <authorList>
            <person name="Coelho M.A."/>
            <person name="David-Palma M."/>
            <person name="Shea T."/>
            <person name="Bowers K."/>
            <person name="McGinley-Smith S."/>
            <person name="Mohammad A.W."/>
            <person name="Gnirke A."/>
            <person name="Yurkov A.M."/>
            <person name="Nowrousian M."/>
            <person name="Sun S."/>
            <person name="Cuomo C.A."/>
            <person name="Heitman J."/>
        </authorList>
    </citation>
    <scope>NUCLEOTIDE SEQUENCE</scope>
    <source>
        <strain evidence="20">CBS 12478</strain>
    </source>
</reference>
<dbReference type="Gene3D" id="3.30.40.10">
    <property type="entry name" value="Zinc/RING finger domain, C3HC4 (zinc finger)"/>
    <property type="match status" value="1"/>
</dbReference>
<name>A0A5M6BVT0_9TREE</name>
<feature type="compositionally biased region" description="Basic and acidic residues" evidence="19">
    <location>
        <begin position="315"/>
        <end position="332"/>
    </location>
</feature>
<evidence type="ECO:0000256" key="3">
    <source>
        <dbReference type="ARBA" id="ARBA00004906"/>
    </source>
</evidence>
<evidence type="ECO:0000256" key="16">
    <source>
        <dbReference type="ARBA" id="ARBA00031783"/>
    </source>
</evidence>
<dbReference type="AlphaFoldDB" id="A0A5M6BVT0"/>
<comment type="subcellular location">
    <subcellularLocation>
        <location evidence="2">Nucleus</location>
    </subcellularLocation>
</comment>